<organism evidence="1 2">
    <name type="scientific">Candidatus Dojkabacteria bacterium</name>
    <dbReference type="NCBI Taxonomy" id="2099670"/>
    <lineage>
        <taxon>Bacteria</taxon>
        <taxon>Candidatus Dojkabacteria</taxon>
    </lineage>
</organism>
<evidence type="ECO:0000313" key="2">
    <source>
        <dbReference type="Proteomes" id="UP000321026"/>
    </source>
</evidence>
<dbReference type="Proteomes" id="UP000321026">
    <property type="component" value="Unassembled WGS sequence"/>
</dbReference>
<name>A0A5C7J9Z7_9BACT</name>
<comment type="caution">
    <text evidence="1">The sequence shown here is derived from an EMBL/GenBank/DDBJ whole genome shotgun (WGS) entry which is preliminary data.</text>
</comment>
<protein>
    <recommendedName>
        <fullName evidence="3">DUF4177 domain-containing protein</fullName>
    </recommendedName>
</protein>
<gene>
    <name evidence="1" type="ORF">E6Q11_02125</name>
</gene>
<reference evidence="1 2" key="1">
    <citation type="submission" date="2018-09" db="EMBL/GenBank/DDBJ databases">
        <title>Metagenome Assembled Genomes from an Advanced Water Purification Facility.</title>
        <authorList>
            <person name="Stamps B.W."/>
            <person name="Spear J.R."/>
        </authorList>
    </citation>
    <scope>NUCLEOTIDE SEQUENCE [LARGE SCALE GENOMIC DNA]</scope>
    <source>
        <strain evidence="1">Bin_63_2</strain>
    </source>
</reference>
<evidence type="ECO:0008006" key="3">
    <source>
        <dbReference type="Google" id="ProtNLM"/>
    </source>
</evidence>
<dbReference type="AlphaFoldDB" id="A0A5C7J9Z7"/>
<proteinExistence type="predicted"/>
<sequence length="61" mass="7133">MSAIDYDTVALEPYDEDAEYNLLQERGYGGWKLACVSVFNRKPTGELSSKYYFMREYMGPY</sequence>
<accession>A0A5C7J9Z7</accession>
<evidence type="ECO:0000313" key="1">
    <source>
        <dbReference type="EMBL" id="TXG77822.1"/>
    </source>
</evidence>
<dbReference type="EMBL" id="SSDS01000036">
    <property type="protein sequence ID" value="TXG77822.1"/>
    <property type="molecule type" value="Genomic_DNA"/>
</dbReference>